<feature type="domain" description="C-type lectin" evidence="4">
    <location>
        <begin position="339"/>
        <end position="449"/>
    </location>
</feature>
<dbReference type="InterPro" id="IPR016187">
    <property type="entry name" value="CTDL_fold"/>
</dbReference>
<keyword evidence="1" id="KW-1015">Disulfide bond</keyword>
<proteinExistence type="evidence at transcript level"/>
<evidence type="ECO:0000259" key="4">
    <source>
        <dbReference type="PROSITE" id="PS50041"/>
    </source>
</evidence>
<evidence type="ECO:0000313" key="5">
    <source>
        <dbReference type="EMBL" id="BAU51440.1"/>
    </source>
</evidence>
<feature type="chain" id="PRO_5007180195" evidence="3">
    <location>
        <begin position="18"/>
        <end position="535"/>
    </location>
</feature>
<dbReference type="SUPFAM" id="SSF56436">
    <property type="entry name" value="C-type lectin-like"/>
    <property type="match status" value="3"/>
</dbReference>
<dbReference type="CDD" id="cd00037">
    <property type="entry name" value="CLECT"/>
    <property type="match status" value="2"/>
</dbReference>
<keyword evidence="3" id="KW-0732">Signal</keyword>
<dbReference type="Gene3D" id="3.10.100.10">
    <property type="entry name" value="Mannose-Binding Protein A, subunit A"/>
    <property type="match status" value="3"/>
</dbReference>
<keyword evidence="2" id="KW-0472">Membrane</keyword>
<sequence length="535" mass="60210">MKSMLILLPLCFTGIVARQLSNTQPKERPAANNYYAKEGYCPDNWVAFGDDCYWFTSNDSRMMYFQALSHCKALDSHLVTVPTEKQQKFLVSRLSDATTNLWIGLDRHPNGTWTWLDGNAVDYTNWIIGQPRPNGEECSEILTGTIHVGRWNQVRCNAKRMHVCQKRRDKSLPAPTATPQVSRCELAYPGSFEYRSSCYRMGSYQDWDSAASTCQGQGGHLVSIRDAFEDAFLSVKFNFRGGLFWTGLHDAKATGRFTWASGWPVHYTSWAPLQPSASGGSGSCCVASDLTTGLWSVQPCDRHLSFLCEFNTEDPPEVDHHEGSCPEHAKNWIDVGTPYCYWLETERVVSFNESDATCRAKNSTLASFHSNDQMHRLLPYIRKSEHQLWIGLVSAHNDSYEWLDGSPLDYEHWKQGEPSSVDENCVEIRHFDALWNDAHCHRKNGFICAVEKESQADDVEGAAATQAAKPSAGVCVVIALACLLVLVAAGFAIHQFYRYTQRKQSNGLTSFENTVYIDPPVYNPMEEREGSAIVE</sequence>
<keyword evidence="5" id="KW-0430">Lectin</keyword>
<dbReference type="EMBL" id="LC029912">
    <property type="protein sequence ID" value="BAU51440.1"/>
    <property type="molecule type" value="mRNA"/>
</dbReference>
<feature type="domain" description="C-type lectin" evidence="4">
    <location>
        <begin position="48"/>
        <end position="165"/>
    </location>
</feature>
<keyword evidence="2" id="KW-0812">Transmembrane</keyword>
<dbReference type="InterPro" id="IPR016186">
    <property type="entry name" value="C-type_lectin-like/link_sf"/>
</dbReference>
<dbReference type="PANTHER" id="PTHR22803">
    <property type="entry name" value="MANNOSE, PHOSPHOLIPASE, LECTIN RECEPTOR RELATED"/>
    <property type="match status" value="1"/>
</dbReference>
<accession>A0A125T0T6</accession>
<dbReference type="PROSITE" id="PS00615">
    <property type="entry name" value="C_TYPE_LECTIN_1"/>
    <property type="match status" value="1"/>
</dbReference>
<name>A0A125T0T6_HAELO</name>
<evidence type="ECO:0000256" key="1">
    <source>
        <dbReference type="ARBA" id="ARBA00023157"/>
    </source>
</evidence>
<dbReference type="Pfam" id="PF00059">
    <property type="entry name" value="Lectin_C"/>
    <property type="match status" value="3"/>
</dbReference>
<feature type="domain" description="C-type lectin" evidence="4">
    <location>
        <begin position="194"/>
        <end position="309"/>
    </location>
</feature>
<dbReference type="GO" id="GO:0030246">
    <property type="term" value="F:carbohydrate binding"/>
    <property type="evidence" value="ECO:0007669"/>
    <property type="project" value="UniProtKB-KW"/>
</dbReference>
<dbReference type="SMART" id="SM00034">
    <property type="entry name" value="CLECT"/>
    <property type="match status" value="3"/>
</dbReference>
<dbReference type="InterPro" id="IPR050111">
    <property type="entry name" value="C-type_lectin/snaclec_domain"/>
</dbReference>
<dbReference type="AlphaFoldDB" id="A0A125T0T6"/>
<evidence type="ECO:0000256" key="2">
    <source>
        <dbReference type="SAM" id="Phobius"/>
    </source>
</evidence>
<reference evidence="5" key="1">
    <citation type="journal article" date="2016" name="Dev. Comp. Immunol.">
        <title>A novel C-type lectin with triple carbohydrate recognition domains has critical roles for the hard tick Haemaphysalis longicornis against Gram-negative bacteria.</title>
        <authorList>
            <person name="Maeda H."/>
            <person name="Miyata T."/>
            <person name="Kusakisako K."/>
            <person name="Galay R.L."/>
            <person name="Talactac M.R."/>
            <person name="Umemiya-Shirafuji R."/>
            <person name="Mochizuki M."/>
            <person name="Fujisaki K."/>
            <person name="Tanaka T."/>
        </authorList>
    </citation>
    <scope>NUCLEOTIDE SEQUENCE</scope>
</reference>
<feature type="signal peptide" evidence="3">
    <location>
        <begin position="1"/>
        <end position="17"/>
    </location>
</feature>
<feature type="transmembrane region" description="Helical" evidence="2">
    <location>
        <begin position="471"/>
        <end position="493"/>
    </location>
</feature>
<gene>
    <name evidence="5" type="primary">clec</name>
</gene>
<protein>
    <submittedName>
        <fullName evidence="5">C-type lectin</fullName>
    </submittedName>
</protein>
<dbReference type="PROSITE" id="PS50041">
    <property type="entry name" value="C_TYPE_LECTIN_2"/>
    <property type="match status" value="3"/>
</dbReference>
<dbReference type="SMR" id="A0A125T0T6"/>
<dbReference type="InterPro" id="IPR018378">
    <property type="entry name" value="C-type_lectin_CS"/>
</dbReference>
<keyword evidence="2" id="KW-1133">Transmembrane helix</keyword>
<dbReference type="InterPro" id="IPR001304">
    <property type="entry name" value="C-type_lectin-like"/>
</dbReference>
<organism evidence="5">
    <name type="scientific">Haemaphysalis longicornis</name>
    <name type="common">Bush tick</name>
    <dbReference type="NCBI Taxonomy" id="44386"/>
    <lineage>
        <taxon>Eukaryota</taxon>
        <taxon>Metazoa</taxon>
        <taxon>Ecdysozoa</taxon>
        <taxon>Arthropoda</taxon>
        <taxon>Chelicerata</taxon>
        <taxon>Arachnida</taxon>
        <taxon>Acari</taxon>
        <taxon>Parasitiformes</taxon>
        <taxon>Ixodida</taxon>
        <taxon>Ixodoidea</taxon>
        <taxon>Ixodidae</taxon>
        <taxon>Haemaphysalinae</taxon>
        <taxon>Haemaphysalis</taxon>
    </lineage>
</organism>
<evidence type="ECO:0000256" key="3">
    <source>
        <dbReference type="SAM" id="SignalP"/>
    </source>
</evidence>